<dbReference type="GO" id="GO:0015594">
    <property type="term" value="F:ABC-type putrescine transporter activity"/>
    <property type="evidence" value="ECO:0007669"/>
    <property type="project" value="InterPro"/>
</dbReference>
<sequence length="460" mass="49071">MGGLDGFLRRDGTVRRRACGRAGPGAGRRGRDDQGPAKAGRRDAGPVGIARAPGGRRGAYRAVRPHRQGADVTVAASSAADAGFLDVRFDGVEKRFAQTVALHRLDLDIERGTFFSLLGPSGCGKTTTLRLIAGFEQPTSGDVYIRGKRVTGVPAHKRNFGMVFQSFALFPHLTVAQNVAFGLKMRRVDTASVTRRVTGALELVALGGYGERYPRQLSGGQQQRVALARAIVFEPDVLLLDEPLSALDKLLREQMQVELRQLQRRLGTTTVFVTHDQEEALTMSDRVAVMKDGRIQQAGAPREIYERPATEFVATFLGASNILRGQVRDRMGDKLVVGLGGTVLTVDPPTVNGRPQGPALSVGDEIKLALRPEKLRLDTQGKLAATLKEVVYRGAQTHLYMETEGGPIAAHLPNSSVTPMNLAPGAVVRLAWDDASVVALAAAHDAPGLGSVDGAGGGQA</sequence>
<dbReference type="Pfam" id="PF00005">
    <property type="entry name" value="ABC_tran"/>
    <property type="match status" value="1"/>
</dbReference>
<comment type="similarity">
    <text evidence="7">Belongs to the ABC transporter superfamily. Spermidine/putrescine importer (TC 3.A.1.11.1) family.</text>
</comment>
<dbReference type="InterPro" id="IPR005893">
    <property type="entry name" value="PotA-like"/>
</dbReference>
<dbReference type="PANTHER" id="PTHR42781">
    <property type="entry name" value="SPERMIDINE/PUTRESCINE IMPORT ATP-BINDING PROTEIN POTA"/>
    <property type="match status" value="1"/>
</dbReference>
<organism evidence="10 11">
    <name type="scientific">Bordetella genomosp. 8</name>
    <dbReference type="NCBI Taxonomy" id="1416806"/>
    <lineage>
        <taxon>Bacteria</taxon>
        <taxon>Pseudomonadati</taxon>
        <taxon>Pseudomonadota</taxon>
        <taxon>Betaproteobacteria</taxon>
        <taxon>Burkholderiales</taxon>
        <taxon>Alcaligenaceae</taxon>
        <taxon>Bordetella</taxon>
    </lineage>
</organism>
<comment type="function">
    <text evidence="7">Part of the ABC transporter complex PotABCD involved in spermidine/putrescine import. Responsible for energy coupling to the transport system.</text>
</comment>
<dbReference type="PROSITE" id="PS50893">
    <property type="entry name" value="ABC_TRANSPORTER_2"/>
    <property type="match status" value="1"/>
</dbReference>
<dbReference type="InterPro" id="IPR008995">
    <property type="entry name" value="Mo/tungstate-bd_C_term_dom"/>
</dbReference>
<keyword evidence="3 7" id="KW-0547">Nucleotide-binding</keyword>
<accession>A0A1W6YLF1</accession>
<evidence type="ECO:0000313" key="10">
    <source>
        <dbReference type="EMBL" id="ARP81779.1"/>
    </source>
</evidence>
<keyword evidence="6 7" id="KW-0472">Membrane</keyword>
<feature type="region of interest" description="Disordered" evidence="8">
    <location>
        <begin position="15"/>
        <end position="58"/>
    </location>
</feature>
<dbReference type="InterPro" id="IPR050093">
    <property type="entry name" value="ABC_SmlMolc_Importer"/>
</dbReference>
<dbReference type="GO" id="GO:0015697">
    <property type="term" value="P:quaternary ammonium group transport"/>
    <property type="evidence" value="ECO:0007669"/>
    <property type="project" value="UniProtKB-ARBA"/>
</dbReference>
<dbReference type="InterPro" id="IPR003439">
    <property type="entry name" value="ABC_transporter-like_ATP-bd"/>
</dbReference>
<keyword evidence="5 7" id="KW-1278">Translocase</keyword>
<reference evidence="10 11" key="1">
    <citation type="submission" date="2017-05" db="EMBL/GenBank/DDBJ databases">
        <title>Complete and WGS of Bordetella genogroups.</title>
        <authorList>
            <person name="Spilker T."/>
            <person name="LiPuma J."/>
        </authorList>
    </citation>
    <scope>NUCLEOTIDE SEQUENCE [LARGE SCALE GENOMIC DNA]</scope>
    <source>
        <strain evidence="10 11">AU19157</strain>
    </source>
</reference>
<evidence type="ECO:0000313" key="11">
    <source>
        <dbReference type="Proteomes" id="UP000194151"/>
    </source>
</evidence>
<dbReference type="InterPro" id="IPR003593">
    <property type="entry name" value="AAA+_ATPase"/>
</dbReference>
<dbReference type="PROSITE" id="PS00211">
    <property type="entry name" value="ABC_TRANSPORTER_1"/>
    <property type="match status" value="1"/>
</dbReference>
<dbReference type="KEGG" id="bgv:CAL12_13785"/>
<proteinExistence type="inferred from homology"/>
<dbReference type="PANTHER" id="PTHR42781:SF4">
    <property type="entry name" value="SPERMIDINE_PUTRESCINE IMPORT ATP-BINDING PROTEIN POTA"/>
    <property type="match status" value="1"/>
</dbReference>
<dbReference type="CDD" id="cd03300">
    <property type="entry name" value="ABC_PotA_N"/>
    <property type="match status" value="1"/>
</dbReference>
<keyword evidence="1 7" id="KW-0813">Transport</keyword>
<dbReference type="Gene3D" id="3.40.50.300">
    <property type="entry name" value="P-loop containing nucleotide triphosphate hydrolases"/>
    <property type="match status" value="1"/>
</dbReference>
<dbReference type="Pfam" id="PF08402">
    <property type="entry name" value="TOBE_2"/>
    <property type="match status" value="1"/>
</dbReference>
<dbReference type="GO" id="GO:0043190">
    <property type="term" value="C:ATP-binding cassette (ABC) transporter complex"/>
    <property type="evidence" value="ECO:0007669"/>
    <property type="project" value="InterPro"/>
</dbReference>
<comment type="subunit">
    <text evidence="7">The complex is composed of two ATP-binding proteins (PotA), two transmembrane proteins (PotB and PotC) and a solute-binding protein (PotD).</text>
</comment>
<dbReference type="InterPro" id="IPR013611">
    <property type="entry name" value="Transp-assoc_OB_typ2"/>
</dbReference>
<evidence type="ECO:0000256" key="5">
    <source>
        <dbReference type="ARBA" id="ARBA00022967"/>
    </source>
</evidence>
<dbReference type="InterPro" id="IPR027417">
    <property type="entry name" value="P-loop_NTPase"/>
</dbReference>
<evidence type="ECO:0000256" key="3">
    <source>
        <dbReference type="ARBA" id="ARBA00022741"/>
    </source>
</evidence>
<feature type="domain" description="ABC transporter" evidence="9">
    <location>
        <begin position="87"/>
        <end position="317"/>
    </location>
</feature>
<name>A0A1W6YLF1_9BORD</name>
<dbReference type="STRING" id="1416806.CAL12_13785"/>
<dbReference type="EC" id="7.6.2.11" evidence="7"/>
<dbReference type="GO" id="GO:0016887">
    <property type="term" value="F:ATP hydrolysis activity"/>
    <property type="evidence" value="ECO:0007669"/>
    <property type="project" value="InterPro"/>
</dbReference>
<feature type="compositionally biased region" description="Basic and acidic residues" evidence="8">
    <location>
        <begin position="29"/>
        <end position="44"/>
    </location>
</feature>
<evidence type="ECO:0000259" key="9">
    <source>
        <dbReference type="PROSITE" id="PS50893"/>
    </source>
</evidence>
<dbReference type="SUPFAM" id="SSF50331">
    <property type="entry name" value="MOP-like"/>
    <property type="match status" value="1"/>
</dbReference>
<comment type="catalytic activity">
    <reaction evidence="7">
        <text>ATP + H2O + polyamine-[polyamine-binding protein]Side 1 = ADP + phosphate + polyamineSide 2 + [polyamine-binding protein]Side 1.</text>
        <dbReference type="EC" id="7.6.2.11"/>
    </reaction>
</comment>
<keyword evidence="11" id="KW-1185">Reference proteome</keyword>
<evidence type="ECO:0000256" key="6">
    <source>
        <dbReference type="ARBA" id="ARBA00023136"/>
    </source>
</evidence>
<evidence type="ECO:0000256" key="1">
    <source>
        <dbReference type="ARBA" id="ARBA00022448"/>
    </source>
</evidence>
<dbReference type="InterPro" id="IPR017879">
    <property type="entry name" value="PotA_ATP-bd"/>
</dbReference>
<evidence type="ECO:0000256" key="2">
    <source>
        <dbReference type="ARBA" id="ARBA00022475"/>
    </source>
</evidence>
<evidence type="ECO:0000256" key="7">
    <source>
        <dbReference type="RuleBase" id="RU364083"/>
    </source>
</evidence>
<dbReference type="AlphaFoldDB" id="A0A1W6YLF1"/>
<dbReference type="SMART" id="SM00382">
    <property type="entry name" value="AAA"/>
    <property type="match status" value="1"/>
</dbReference>
<dbReference type="InterPro" id="IPR017871">
    <property type="entry name" value="ABC_transporter-like_CS"/>
</dbReference>
<evidence type="ECO:0000256" key="8">
    <source>
        <dbReference type="SAM" id="MobiDB-lite"/>
    </source>
</evidence>
<gene>
    <name evidence="7" type="primary">potA</name>
    <name evidence="10" type="ORF">CAL12_13785</name>
</gene>
<dbReference type="Proteomes" id="UP000194151">
    <property type="component" value="Chromosome"/>
</dbReference>
<dbReference type="NCBIfam" id="TIGR01187">
    <property type="entry name" value="potA"/>
    <property type="match status" value="1"/>
</dbReference>
<dbReference type="FunFam" id="3.40.50.300:FF:000425">
    <property type="entry name" value="Probable ABC transporter, ATP-binding subunit"/>
    <property type="match status" value="1"/>
</dbReference>
<evidence type="ECO:0000256" key="4">
    <source>
        <dbReference type="ARBA" id="ARBA00022840"/>
    </source>
</evidence>
<protein>
    <recommendedName>
        <fullName evidence="7">Spermidine/putrescine import ATP-binding protein PotA</fullName>
        <ecNumber evidence="7">7.6.2.11</ecNumber>
    </recommendedName>
</protein>
<dbReference type="SUPFAM" id="SSF52540">
    <property type="entry name" value="P-loop containing nucleoside triphosphate hydrolases"/>
    <property type="match status" value="1"/>
</dbReference>
<dbReference type="EMBL" id="CP021108">
    <property type="protein sequence ID" value="ARP81779.1"/>
    <property type="molecule type" value="Genomic_DNA"/>
</dbReference>
<keyword evidence="4 7" id="KW-0067">ATP-binding</keyword>
<dbReference type="GO" id="GO:0005524">
    <property type="term" value="F:ATP binding"/>
    <property type="evidence" value="ECO:0007669"/>
    <property type="project" value="UniProtKB-KW"/>
</dbReference>
<keyword evidence="2 7" id="KW-1003">Cell membrane</keyword>
<dbReference type="Gene3D" id="2.40.50.100">
    <property type="match status" value="1"/>
</dbReference>